<comment type="caution">
    <text evidence="1">The sequence shown here is derived from an EMBL/GenBank/DDBJ whole genome shotgun (WGS) entry which is preliminary data.</text>
</comment>
<proteinExistence type="predicted"/>
<protein>
    <submittedName>
        <fullName evidence="1">Uncharacterized protein</fullName>
    </submittedName>
</protein>
<organism evidence="1 2">
    <name type="scientific">Candidatus Phycosocius bacilliformis</name>
    <dbReference type="NCBI Taxonomy" id="1445552"/>
    <lineage>
        <taxon>Bacteria</taxon>
        <taxon>Pseudomonadati</taxon>
        <taxon>Pseudomonadota</taxon>
        <taxon>Alphaproteobacteria</taxon>
        <taxon>Caulobacterales</taxon>
        <taxon>Caulobacterales incertae sedis</taxon>
        <taxon>Candidatus Phycosocius</taxon>
    </lineage>
</organism>
<evidence type="ECO:0000313" key="1">
    <source>
        <dbReference type="EMBL" id="GBF58251.1"/>
    </source>
</evidence>
<keyword evidence="2" id="KW-1185">Reference proteome</keyword>
<evidence type="ECO:0000313" key="2">
    <source>
        <dbReference type="Proteomes" id="UP000245086"/>
    </source>
</evidence>
<sequence length="91" mass="9923">MTKRRLFSGALILVLTVLYAEFRGLKIVACAGDDVRAVAISSSHERVYLTRIGSIFVGFPNIEGQVLVVTSDGLSEFGYFTRAGIQFESCS</sequence>
<accession>A0A2P2EB09</accession>
<dbReference type="EMBL" id="BFBR01000005">
    <property type="protein sequence ID" value="GBF58251.1"/>
    <property type="molecule type" value="Genomic_DNA"/>
</dbReference>
<name>A0A2P2EB09_9PROT</name>
<dbReference type="AlphaFoldDB" id="A0A2P2EB09"/>
<reference evidence="1 2" key="1">
    <citation type="journal article" date="2018" name="Genome Announc.">
        <title>Draft Genome Sequence of "Candidatus Phycosocius bacilliformis," an Alphaproteobacterial Ectosymbiont of the Hydrocarbon-Producing Green Alga Botryococcus braunii.</title>
        <authorList>
            <person name="Tanabe Y."/>
            <person name="Yamaguchi H."/>
            <person name="Watanabe M.M."/>
        </authorList>
    </citation>
    <scope>NUCLEOTIDE SEQUENCE [LARGE SCALE GENOMIC DNA]</scope>
    <source>
        <strain evidence="1 2">BOTRYCO-2</strain>
    </source>
</reference>
<dbReference type="RefSeq" id="WP_133245770.1">
    <property type="nucleotide sequence ID" value="NZ_BFBR01000005.1"/>
</dbReference>
<gene>
    <name evidence="1" type="ORF">PbB2_01923</name>
</gene>
<dbReference type="Proteomes" id="UP000245086">
    <property type="component" value="Unassembled WGS sequence"/>
</dbReference>